<reference evidence="9 10" key="1">
    <citation type="submission" date="2018-08" db="EMBL/GenBank/DDBJ databases">
        <title>The reduced genetic potential of extracellular carbohydrate catabolism in Euzebyella marina RN62, a Flavobacteriia bacterium isolated from the hadal water.</title>
        <authorList>
            <person name="Xue C."/>
        </authorList>
    </citation>
    <scope>NUCLEOTIDE SEQUENCE [LARGE SCALE GENOMIC DNA]</scope>
    <source>
        <strain evidence="9 10">RN62</strain>
    </source>
</reference>
<dbReference type="PROSITE" id="PS51257">
    <property type="entry name" value="PROKAR_LIPOPROTEIN"/>
    <property type="match status" value="1"/>
</dbReference>
<dbReference type="SUPFAM" id="SSF48452">
    <property type="entry name" value="TPR-like"/>
    <property type="match status" value="1"/>
</dbReference>
<evidence type="ECO:0000259" key="7">
    <source>
        <dbReference type="Pfam" id="PF07980"/>
    </source>
</evidence>
<dbReference type="OrthoDB" id="5694214at2"/>
<dbReference type="Pfam" id="PF14322">
    <property type="entry name" value="SusD-like_3"/>
    <property type="match status" value="1"/>
</dbReference>
<dbReference type="InterPro" id="IPR012944">
    <property type="entry name" value="SusD_RagB_dom"/>
</dbReference>
<dbReference type="Pfam" id="PF07980">
    <property type="entry name" value="SusD_RagB"/>
    <property type="match status" value="1"/>
</dbReference>
<evidence type="ECO:0000256" key="1">
    <source>
        <dbReference type="ARBA" id="ARBA00004442"/>
    </source>
</evidence>
<evidence type="ECO:0000259" key="8">
    <source>
        <dbReference type="Pfam" id="PF14322"/>
    </source>
</evidence>
<name>A0A3G2L2N9_9FLAO</name>
<keyword evidence="4" id="KW-0472">Membrane</keyword>
<organism evidence="9 10">
    <name type="scientific">Euzebyella marina</name>
    <dbReference type="NCBI Taxonomy" id="1761453"/>
    <lineage>
        <taxon>Bacteria</taxon>
        <taxon>Pseudomonadati</taxon>
        <taxon>Bacteroidota</taxon>
        <taxon>Flavobacteriia</taxon>
        <taxon>Flavobacteriales</taxon>
        <taxon>Flavobacteriaceae</taxon>
        <taxon>Euzebyella</taxon>
    </lineage>
</organism>
<gene>
    <name evidence="9" type="ORF">D1013_03535</name>
</gene>
<feature type="chain" id="PRO_5018285406" evidence="6">
    <location>
        <begin position="29"/>
        <end position="527"/>
    </location>
</feature>
<evidence type="ECO:0000256" key="3">
    <source>
        <dbReference type="ARBA" id="ARBA00022729"/>
    </source>
</evidence>
<evidence type="ECO:0000313" key="9">
    <source>
        <dbReference type="EMBL" id="AYN66520.1"/>
    </source>
</evidence>
<sequence>MKIIMKKVYITKVLVLSAISLFFGCADGLDEGLDLEPTGAVSETVYWSSERDAILAVNAIYNELDGTQSVIELDGITDIGFRSASNVPTFNDVRLGEIDPSNATITAIWERYYRGIGKANGVLANIDRVEDGNAATMARLTAEARFLRAYYYMQLASLWCNVPLILEPLDVNDQRPTNSKEEIVDFVISELDAIINSEALPQSYNADNVGRVTHGAALATKARVAIRNNRYELARDASLAVMNLGIYSLYPDYQELFQAAGQNSTEVIFDRQYAVGGNTYNNFGYSAASIGGNSTVEPMMELFEKYEYIGPVNPDDPYENKDPRWDYNVYYTGQPIGNNTYNSWPNSSTPDRVSGSEWATLYGYNLKKWVDYETFVENPSLGDVNMILIRYADVLLMYAEAKTELNEIDASVYDAINDIRQRPTVEMPEITEGKTQAELREIIRDERVKELAFEGLRLFDLNRWQLGEEKVGLLEGMYYINESSGEWEVMNYGQVARFNPDRDYCWPVPQKEMDINDVITQNPGYTN</sequence>
<accession>A0A3G2L2N9</accession>
<evidence type="ECO:0000256" key="4">
    <source>
        <dbReference type="ARBA" id="ARBA00023136"/>
    </source>
</evidence>
<feature type="signal peptide" evidence="6">
    <location>
        <begin position="1"/>
        <end position="28"/>
    </location>
</feature>
<evidence type="ECO:0000256" key="6">
    <source>
        <dbReference type="SAM" id="SignalP"/>
    </source>
</evidence>
<keyword evidence="3 6" id="KW-0732">Signal</keyword>
<dbReference type="InterPro" id="IPR011990">
    <property type="entry name" value="TPR-like_helical_dom_sf"/>
</dbReference>
<comment type="subcellular location">
    <subcellularLocation>
        <location evidence="1">Cell outer membrane</location>
    </subcellularLocation>
</comment>
<protein>
    <submittedName>
        <fullName evidence="9">RagB/SusD family nutrient uptake outer membrane protein</fullName>
    </submittedName>
</protein>
<evidence type="ECO:0000256" key="2">
    <source>
        <dbReference type="ARBA" id="ARBA00006275"/>
    </source>
</evidence>
<comment type="similarity">
    <text evidence="2">Belongs to the SusD family.</text>
</comment>
<keyword evidence="10" id="KW-1185">Reference proteome</keyword>
<feature type="domain" description="RagB/SusD" evidence="7">
    <location>
        <begin position="265"/>
        <end position="525"/>
    </location>
</feature>
<proteinExistence type="inferred from homology"/>
<dbReference type="GO" id="GO:0009279">
    <property type="term" value="C:cell outer membrane"/>
    <property type="evidence" value="ECO:0007669"/>
    <property type="project" value="UniProtKB-SubCell"/>
</dbReference>
<dbReference type="InterPro" id="IPR033985">
    <property type="entry name" value="SusD-like_N"/>
</dbReference>
<dbReference type="Gene3D" id="1.25.40.390">
    <property type="match status" value="1"/>
</dbReference>
<dbReference type="AlphaFoldDB" id="A0A3G2L2N9"/>
<dbReference type="EMBL" id="CP032050">
    <property type="protein sequence ID" value="AYN66520.1"/>
    <property type="molecule type" value="Genomic_DNA"/>
</dbReference>
<keyword evidence="5" id="KW-0998">Cell outer membrane</keyword>
<evidence type="ECO:0000256" key="5">
    <source>
        <dbReference type="ARBA" id="ARBA00023237"/>
    </source>
</evidence>
<dbReference type="Proteomes" id="UP000276309">
    <property type="component" value="Chromosome"/>
</dbReference>
<dbReference type="KEGG" id="emar:D1013_03535"/>
<evidence type="ECO:0000313" key="10">
    <source>
        <dbReference type="Proteomes" id="UP000276309"/>
    </source>
</evidence>
<feature type="domain" description="SusD-like N-terminal" evidence="8">
    <location>
        <begin position="96"/>
        <end position="224"/>
    </location>
</feature>
<dbReference type="CDD" id="cd08977">
    <property type="entry name" value="SusD"/>
    <property type="match status" value="1"/>
</dbReference>